<protein>
    <recommendedName>
        <fullName evidence="10">Cytochrome P450</fullName>
    </recommendedName>
</protein>
<dbReference type="InterPro" id="IPR017972">
    <property type="entry name" value="Cyt_P450_CS"/>
</dbReference>
<comment type="cofactor">
    <cofactor evidence="1 6">
        <name>heme</name>
        <dbReference type="ChEBI" id="CHEBI:30413"/>
    </cofactor>
</comment>
<dbReference type="Pfam" id="PF00067">
    <property type="entry name" value="p450"/>
    <property type="match status" value="1"/>
</dbReference>
<name>A0A8H7J909_9PLEO</name>
<feature type="binding site" description="axial binding residue" evidence="6">
    <location>
        <position position="541"/>
    </location>
    <ligand>
        <name>heme</name>
        <dbReference type="ChEBI" id="CHEBI:30413"/>
    </ligand>
    <ligandPart>
        <name>Fe</name>
        <dbReference type="ChEBI" id="CHEBI:18248"/>
    </ligandPart>
</feature>
<comment type="similarity">
    <text evidence="2 7">Belongs to the cytochrome P450 family.</text>
</comment>
<dbReference type="InterPro" id="IPR002403">
    <property type="entry name" value="Cyt_P450_E_grp-IV"/>
</dbReference>
<evidence type="ECO:0000256" key="4">
    <source>
        <dbReference type="ARBA" id="ARBA00022723"/>
    </source>
</evidence>
<dbReference type="PANTHER" id="PTHR24304:SF2">
    <property type="entry name" value="24-HYDROXYCHOLESTEROL 7-ALPHA-HYDROXYLASE"/>
    <property type="match status" value="1"/>
</dbReference>
<evidence type="ECO:0000256" key="1">
    <source>
        <dbReference type="ARBA" id="ARBA00001971"/>
    </source>
</evidence>
<dbReference type="InterPro" id="IPR050529">
    <property type="entry name" value="CYP450_sterol_14alpha_dmase"/>
</dbReference>
<reference evidence="8" key="2">
    <citation type="submission" date="2020-09" db="EMBL/GenBank/DDBJ databases">
        <title>Reference genome assembly for Australian Ascochyta lentis isolate Al4.</title>
        <authorList>
            <person name="Lee R.C."/>
            <person name="Farfan-Caceres L.M."/>
            <person name="Debler J.W."/>
            <person name="Williams A.H."/>
            <person name="Henares B.M."/>
        </authorList>
    </citation>
    <scope>NUCLEOTIDE SEQUENCE</scope>
    <source>
        <strain evidence="8">Al4</strain>
    </source>
</reference>
<accession>A0A8H7J909</accession>
<evidence type="ECO:0000313" key="9">
    <source>
        <dbReference type="Proteomes" id="UP000651452"/>
    </source>
</evidence>
<dbReference type="AlphaFoldDB" id="A0A8H7J909"/>
<sequence>MEGPLELISRTASSTWTNHDHARAGKASRCRNKLPPVIHDSEKEVGHFTRLRQLAAWIEKMVLSAAEATPSSSLISVIFLQNTFTQVFLAVAVICLCTRVISEHRFNAIKNGRASGIAPPTLPHWIPGLRHALHMAYSAKHFVAKSLNKYGDGTPFFVDAAGEKILILLDPKHVKRALAASELDANVFVHTKIMGQLMGSPQETVDFYRTPNHGIDELAMLQIRQHTTGTPLTSMDNKLLEIFERNMSKAHAPAVKGDWVEIPDLYSFFKHLATLSIGETLLGSAIVESYPRLAEDLWTFIEGTDILLLGLPRFFAPSAHGARDRLLKHIKTWGRKSDALREQNAVDKSWDAVAGSRLMQDREEMYTPLPGHGEDGRAAQTLGLLYGGTSLSIPVTFWFLYEILRNQNLRQKVIDDLRHQTDSTSAAVDFAQLATSPFLQSLHSEATRFYTRNVAAREVVAPIFELDDRYAVKKGITVLIPNAHTARFTAEWARTRPQAVERPLTDFWPERFLVPDGKSERYSDAGLSGNWTSFGGGEHKCPGRFFARDMALVTLIVFLEEYEVEIVDPEGARQFDPVWNQIAFGTMAPTGDIAARIRRRKV</sequence>
<dbReference type="PANTHER" id="PTHR24304">
    <property type="entry name" value="CYTOCHROME P450 FAMILY 7"/>
    <property type="match status" value="1"/>
</dbReference>
<organism evidence="8 9">
    <name type="scientific">Ascochyta lentis</name>
    <dbReference type="NCBI Taxonomy" id="205686"/>
    <lineage>
        <taxon>Eukaryota</taxon>
        <taxon>Fungi</taxon>
        <taxon>Dikarya</taxon>
        <taxon>Ascomycota</taxon>
        <taxon>Pezizomycotina</taxon>
        <taxon>Dothideomycetes</taxon>
        <taxon>Pleosporomycetidae</taxon>
        <taxon>Pleosporales</taxon>
        <taxon>Pleosporineae</taxon>
        <taxon>Didymellaceae</taxon>
        <taxon>Ascochyta</taxon>
    </lineage>
</organism>
<dbReference type="GO" id="GO:0008395">
    <property type="term" value="F:steroid hydroxylase activity"/>
    <property type="evidence" value="ECO:0007669"/>
    <property type="project" value="TreeGrafter"/>
</dbReference>
<keyword evidence="9" id="KW-1185">Reference proteome</keyword>
<evidence type="ECO:0008006" key="10">
    <source>
        <dbReference type="Google" id="ProtNLM"/>
    </source>
</evidence>
<dbReference type="Gene3D" id="1.10.630.10">
    <property type="entry name" value="Cytochrome P450"/>
    <property type="match status" value="1"/>
</dbReference>
<dbReference type="PROSITE" id="PS00086">
    <property type="entry name" value="CYTOCHROME_P450"/>
    <property type="match status" value="1"/>
</dbReference>
<dbReference type="GO" id="GO:0020037">
    <property type="term" value="F:heme binding"/>
    <property type="evidence" value="ECO:0007669"/>
    <property type="project" value="InterPro"/>
</dbReference>
<dbReference type="OrthoDB" id="3366823at2759"/>
<evidence type="ECO:0000313" key="8">
    <source>
        <dbReference type="EMBL" id="KAF9697728.1"/>
    </source>
</evidence>
<evidence type="ECO:0000256" key="6">
    <source>
        <dbReference type="PIRSR" id="PIRSR602403-1"/>
    </source>
</evidence>
<keyword evidence="7" id="KW-0503">Monooxygenase</keyword>
<dbReference type="InterPro" id="IPR036396">
    <property type="entry name" value="Cyt_P450_sf"/>
</dbReference>
<keyword evidence="3 6" id="KW-0349">Heme</keyword>
<dbReference type="SUPFAM" id="SSF48264">
    <property type="entry name" value="Cytochrome P450"/>
    <property type="match status" value="1"/>
</dbReference>
<dbReference type="CDD" id="cd11040">
    <property type="entry name" value="CYP7_CYP8-like"/>
    <property type="match status" value="1"/>
</dbReference>
<reference evidence="8" key="1">
    <citation type="submission" date="2018-12" db="EMBL/GenBank/DDBJ databases">
        <authorList>
            <person name="Syme R.A."/>
            <person name="Farfan-Caceres L."/>
            <person name="Lichtenzveig J."/>
        </authorList>
    </citation>
    <scope>NUCLEOTIDE SEQUENCE</scope>
    <source>
        <strain evidence="8">Al4</strain>
    </source>
</reference>
<keyword evidence="5 6" id="KW-0408">Iron</keyword>
<proteinExistence type="inferred from homology"/>
<dbReference type="GO" id="GO:0016705">
    <property type="term" value="F:oxidoreductase activity, acting on paired donors, with incorporation or reduction of molecular oxygen"/>
    <property type="evidence" value="ECO:0007669"/>
    <property type="project" value="InterPro"/>
</dbReference>
<dbReference type="GO" id="GO:0005506">
    <property type="term" value="F:iron ion binding"/>
    <property type="evidence" value="ECO:0007669"/>
    <property type="project" value="InterPro"/>
</dbReference>
<evidence type="ECO:0000256" key="5">
    <source>
        <dbReference type="ARBA" id="ARBA00023004"/>
    </source>
</evidence>
<dbReference type="InterPro" id="IPR001128">
    <property type="entry name" value="Cyt_P450"/>
</dbReference>
<keyword evidence="4 6" id="KW-0479">Metal-binding</keyword>
<evidence type="ECO:0000256" key="7">
    <source>
        <dbReference type="RuleBase" id="RU000461"/>
    </source>
</evidence>
<gene>
    <name evidence="8" type="ORF">EKO04_004246</name>
</gene>
<keyword evidence="7" id="KW-0560">Oxidoreductase</keyword>
<comment type="caution">
    <text evidence="8">The sequence shown here is derived from an EMBL/GenBank/DDBJ whole genome shotgun (WGS) entry which is preliminary data.</text>
</comment>
<evidence type="ECO:0000256" key="2">
    <source>
        <dbReference type="ARBA" id="ARBA00010617"/>
    </source>
</evidence>
<dbReference type="PRINTS" id="PR00465">
    <property type="entry name" value="EP450IV"/>
</dbReference>
<dbReference type="EMBL" id="RZGK01000007">
    <property type="protein sequence ID" value="KAF9697728.1"/>
    <property type="molecule type" value="Genomic_DNA"/>
</dbReference>
<dbReference type="Proteomes" id="UP000651452">
    <property type="component" value="Unassembled WGS sequence"/>
</dbReference>
<evidence type="ECO:0000256" key="3">
    <source>
        <dbReference type="ARBA" id="ARBA00022617"/>
    </source>
</evidence>